<reference evidence="2" key="1">
    <citation type="journal article" date="2010" name="Nat. Biotechnol.">
        <title>Draft genome sequence of the oilseed species Ricinus communis.</title>
        <authorList>
            <person name="Chan A.P."/>
            <person name="Crabtree J."/>
            <person name="Zhao Q."/>
            <person name="Lorenzi H."/>
            <person name="Orvis J."/>
            <person name="Puiu D."/>
            <person name="Melake-Berhan A."/>
            <person name="Jones K.M."/>
            <person name="Redman J."/>
            <person name="Chen G."/>
            <person name="Cahoon E.B."/>
            <person name="Gedil M."/>
            <person name="Stanke M."/>
            <person name="Haas B.J."/>
            <person name="Wortman J.R."/>
            <person name="Fraser-Liggett C.M."/>
            <person name="Ravel J."/>
            <person name="Rabinowicz P.D."/>
        </authorList>
    </citation>
    <scope>NUCLEOTIDE SEQUENCE [LARGE SCALE GENOMIC DNA]</scope>
    <source>
        <strain evidence="2">cv. Hale</strain>
    </source>
</reference>
<dbReference type="InterPro" id="IPR027417">
    <property type="entry name" value="P-loop_NTPase"/>
</dbReference>
<dbReference type="EMBL" id="EQ981064">
    <property type="protein sequence ID" value="EEF24882.1"/>
    <property type="molecule type" value="Genomic_DNA"/>
</dbReference>
<sequence>RLQKSVGGLVLLVHHTGKDTTKGLRGHSSLYAALDAAIEVSRADCRREWSVAKSKDDVDGGSHRFVLHVVDLGQDDYGDAITSCVVESDGAMKEAPRPQPQGTNQQLVYKAVNQLLRASMDVGEGRAPPDRPCVELEAAIRAGSAVLASEPRRRRANAQRAIEARGIYGIHDDWLWAAV</sequence>
<dbReference type="Gene3D" id="3.40.50.300">
    <property type="entry name" value="P-loop containing nucleotide triphosphate hydrolases"/>
    <property type="match status" value="1"/>
</dbReference>
<keyword evidence="2" id="KW-1185">Reference proteome</keyword>
<evidence type="ECO:0000313" key="1">
    <source>
        <dbReference type="EMBL" id="EEF24882.1"/>
    </source>
</evidence>
<dbReference type="InParanoid" id="B9TGY4"/>
<accession>B9TGY4</accession>
<evidence type="ECO:0000313" key="2">
    <source>
        <dbReference type="Proteomes" id="UP000008311"/>
    </source>
</evidence>
<name>B9TGY4_RICCO</name>
<dbReference type="Proteomes" id="UP000008311">
    <property type="component" value="Unassembled WGS sequence"/>
</dbReference>
<protein>
    <submittedName>
        <fullName evidence="1">Uncharacterized protein</fullName>
    </submittedName>
</protein>
<feature type="non-terminal residue" evidence="1">
    <location>
        <position position="1"/>
    </location>
</feature>
<organism evidence="1 2">
    <name type="scientific">Ricinus communis</name>
    <name type="common">Castor bean</name>
    <dbReference type="NCBI Taxonomy" id="3988"/>
    <lineage>
        <taxon>Eukaryota</taxon>
        <taxon>Viridiplantae</taxon>
        <taxon>Streptophyta</taxon>
        <taxon>Embryophyta</taxon>
        <taxon>Tracheophyta</taxon>
        <taxon>Spermatophyta</taxon>
        <taxon>Magnoliopsida</taxon>
        <taxon>eudicotyledons</taxon>
        <taxon>Gunneridae</taxon>
        <taxon>Pentapetalae</taxon>
        <taxon>rosids</taxon>
        <taxon>fabids</taxon>
        <taxon>Malpighiales</taxon>
        <taxon>Euphorbiaceae</taxon>
        <taxon>Acalyphoideae</taxon>
        <taxon>Acalypheae</taxon>
        <taxon>Ricinus</taxon>
    </lineage>
</organism>
<gene>
    <name evidence="1" type="ORF">RCOM_1907780</name>
</gene>
<proteinExistence type="predicted"/>
<dbReference type="AlphaFoldDB" id="B9TGY4"/>